<dbReference type="InterPro" id="IPR019587">
    <property type="entry name" value="Polyketide_cyclase/dehydratase"/>
</dbReference>
<accession>A0A1C5JU26</accession>
<sequence>MIEIDTAVDLTHPADLVWRALTDRELVARWFTEVEAVAGARGRLLVCTAGLAGFDAAVDAEVTERREPELLALRCDEAGRRTRLTCTLTSTTEGCRLVVREVLEHGTWPADQRDRREQYYDQALTGRLPAILDWLAFQQVDLRRGDPAVTAQLPVTELIDDEPAPAGRSRGPLLIAVLAGAVLAAGLAVWAVLPAEPDPAAGTDPAPLPAPTAATATTRLPRAALPVRPKPSAGSGSARPSRTPTAKPSGATASLPPAAGVLTARYATVSTRIFGYTGEVVVDNAGSAAANDWSVVVTLSEGGTIAGASGADWRQDGQTVTFTGAPVPAGGSETFTFDVRDGDPLTKAPESCTLGAAPCAAP</sequence>
<evidence type="ECO:0000313" key="3">
    <source>
        <dbReference type="EMBL" id="SCG73526.1"/>
    </source>
</evidence>
<dbReference type="InterPro" id="IPR023393">
    <property type="entry name" value="START-like_dom_sf"/>
</dbReference>
<feature type="region of interest" description="Disordered" evidence="1">
    <location>
        <begin position="202"/>
        <end position="255"/>
    </location>
</feature>
<feature type="compositionally biased region" description="Low complexity" evidence="1">
    <location>
        <begin position="202"/>
        <end position="226"/>
    </location>
</feature>
<dbReference type="GO" id="GO:0030247">
    <property type="term" value="F:polysaccharide binding"/>
    <property type="evidence" value="ECO:0007669"/>
    <property type="project" value="UniProtKB-UniRule"/>
</dbReference>
<evidence type="ECO:0000313" key="4">
    <source>
        <dbReference type="Proteomes" id="UP000198221"/>
    </source>
</evidence>
<name>A0A1C5JU26_9ACTN</name>
<dbReference type="GO" id="GO:0005975">
    <property type="term" value="P:carbohydrate metabolic process"/>
    <property type="evidence" value="ECO:0007669"/>
    <property type="project" value="InterPro"/>
</dbReference>
<dbReference type="EMBL" id="LT607754">
    <property type="protein sequence ID" value="SCG73526.1"/>
    <property type="molecule type" value="Genomic_DNA"/>
</dbReference>
<dbReference type="Gene3D" id="2.60.40.290">
    <property type="match status" value="1"/>
</dbReference>
<evidence type="ECO:0000256" key="1">
    <source>
        <dbReference type="SAM" id="MobiDB-lite"/>
    </source>
</evidence>
<proteinExistence type="predicted"/>
<feature type="compositionally biased region" description="Polar residues" evidence="1">
    <location>
        <begin position="234"/>
        <end position="246"/>
    </location>
</feature>
<dbReference type="RefSeq" id="WP_089014699.1">
    <property type="nucleotide sequence ID" value="NZ_LT607754.1"/>
</dbReference>
<feature type="domain" description="CBM2" evidence="2">
    <location>
        <begin position="255"/>
        <end position="362"/>
    </location>
</feature>
<evidence type="ECO:0000259" key="2">
    <source>
        <dbReference type="PROSITE" id="PS51173"/>
    </source>
</evidence>
<dbReference type="InterPro" id="IPR012291">
    <property type="entry name" value="CBM2_carb-bd_dom_sf"/>
</dbReference>
<protein>
    <submittedName>
        <fullName evidence="3">Uncharacterized conserved protein YndB, AHSA1/START domain</fullName>
    </submittedName>
</protein>
<dbReference type="OrthoDB" id="9803476at2"/>
<dbReference type="Pfam" id="PF10604">
    <property type="entry name" value="Polyketide_cyc2"/>
    <property type="match status" value="1"/>
</dbReference>
<dbReference type="InterPro" id="IPR001919">
    <property type="entry name" value="CBD2"/>
</dbReference>
<dbReference type="Pfam" id="PF00553">
    <property type="entry name" value="CBM_2"/>
    <property type="match status" value="1"/>
</dbReference>
<gene>
    <name evidence="3" type="ORF">GA0070613_5325</name>
</gene>
<reference evidence="4" key="1">
    <citation type="submission" date="2016-06" db="EMBL/GenBank/DDBJ databases">
        <authorList>
            <person name="Varghese N."/>
            <person name="Submissions Spin"/>
        </authorList>
    </citation>
    <scope>NUCLEOTIDE SEQUENCE [LARGE SCALE GENOMIC DNA]</scope>
    <source>
        <strain evidence="4">DSM 43819</strain>
    </source>
</reference>
<dbReference type="SMART" id="SM00637">
    <property type="entry name" value="CBD_II"/>
    <property type="match status" value="1"/>
</dbReference>
<dbReference type="Gene3D" id="3.30.530.20">
    <property type="match status" value="1"/>
</dbReference>
<dbReference type="SUPFAM" id="SSF55961">
    <property type="entry name" value="Bet v1-like"/>
    <property type="match status" value="1"/>
</dbReference>
<dbReference type="GO" id="GO:0004553">
    <property type="term" value="F:hydrolase activity, hydrolyzing O-glycosyl compounds"/>
    <property type="evidence" value="ECO:0007669"/>
    <property type="project" value="InterPro"/>
</dbReference>
<organism evidence="3 4">
    <name type="scientific">Micromonospora inositola</name>
    <dbReference type="NCBI Taxonomy" id="47865"/>
    <lineage>
        <taxon>Bacteria</taxon>
        <taxon>Bacillati</taxon>
        <taxon>Actinomycetota</taxon>
        <taxon>Actinomycetes</taxon>
        <taxon>Micromonosporales</taxon>
        <taxon>Micromonosporaceae</taxon>
        <taxon>Micromonospora</taxon>
    </lineage>
</organism>
<dbReference type="CDD" id="cd07814">
    <property type="entry name" value="SRPBCC_CalC_Aha1-like"/>
    <property type="match status" value="1"/>
</dbReference>
<dbReference type="SUPFAM" id="SSF49384">
    <property type="entry name" value="Carbohydrate-binding domain"/>
    <property type="match status" value="1"/>
</dbReference>
<dbReference type="PROSITE" id="PS51173">
    <property type="entry name" value="CBM2"/>
    <property type="match status" value="1"/>
</dbReference>
<dbReference type="Proteomes" id="UP000198221">
    <property type="component" value="Chromosome I"/>
</dbReference>
<dbReference type="InterPro" id="IPR008965">
    <property type="entry name" value="CBM2/CBM3_carb-bd_dom_sf"/>
</dbReference>
<keyword evidence="4" id="KW-1185">Reference proteome</keyword>
<dbReference type="AlphaFoldDB" id="A0A1C5JU26"/>